<accession>A0A2M9YKD2</accession>
<reference evidence="4 5" key="1">
    <citation type="submission" date="2017-07" db="EMBL/GenBank/DDBJ databases">
        <title>Leptospira spp. isolated from tropical soils.</title>
        <authorList>
            <person name="Thibeaux R."/>
            <person name="Iraola G."/>
            <person name="Ferres I."/>
            <person name="Bierque E."/>
            <person name="Girault D."/>
            <person name="Soupe-Gilbert M.-E."/>
            <person name="Picardeau M."/>
            <person name="Goarant C."/>
        </authorList>
    </citation>
    <scope>NUCLEOTIDE SEQUENCE [LARGE SCALE GENOMIC DNA]</scope>
    <source>
        <strain evidence="2 5">FH2-B-C1</strain>
        <strain evidence="3 4">FH2-B-D1</strain>
    </source>
</reference>
<evidence type="ECO:0000313" key="2">
    <source>
        <dbReference type="EMBL" id="PJZ51991.1"/>
    </source>
</evidence>
<dbReference type="AlphaFoldDB" id="A0A2M9YKD2"/>
<dbReference type="InterPro" id="IPR016187">
    <property type="entry name" value="CTDL_fold"/>
</dbReference>
<comment type="caution">
    <text evidence="2">The sequence shown here is derived from an EMBL/GenBank/DDBJ whole genome shotgun (WGS) entry which is preliminary data.</text>
</comment>
<dbReference type="PROSITE" id="PS51257">
    <property type="entry name" value="PROKAR_LIPOPROTEIN"/>
    <property type="match status" value="1"/>
</dbReference>
<proteinExistence type="predicted"/>
<dbReference type="Gene3D" id="3.10.100.10">
    <property type="entry name" value="Mannose-Binding Protein A, subunit A"/>
    <property type="match status" value="1"/>
</dbReference>
<evidence type="ECO:0000259" key="1">
    <source>
        <dbReference type="Pfam" id="PF07588"/>
    </source>
</evidence>
<dbReference type="InterPro" id="IPR011448">
    <property type="entry name" value="DUF1554"/>
</dbReference>
<evidence type="ECO:0000313" key="3">
    <source>
        <dbReference type="EMBL" id="PJZ60782.1"/>
    </source>
</evidence>
<dbReference type="RefSeq" id="WP_100787009.1">
    <property type="nucleotide sequence ID" value="NZ_NPDU01000050.1"/>
</dbReference>
<gene>
    <name evidence="3" type="ORF">CH376_16775</name>
    <name evidence="2" type="ORF">CH380_17330</name>
</gene>
<name>A0A2M9YKD2_9LEPT</name>
<dbReference type="Proteomes" id="UP000232149">
    <property type="component" value="Unassembled WGS sequence"/>
</dbReference>
<dbReference type="SUPFAM" id="SSF56436">
    <property type="entry name" value="C-type lectin-like"/>
    <property type="match status" value="1"/>
</dbReference>
<dbReference type="EMBL" id="NPDU01000050">
    <property type="protein sequence ID" value="PJZ60782.1"/>
    <property type="molecule type" value="Genomic_DNA"/>
</dbReference>
<feature type="domain" description="DUF1554" evidence="1">
    <location>
        <begin position="66"/>
        <end position="194"/>
    </location>
</feature>
<dbReference type="EMBL" id="NPDV01000017">
    <property type="protein sequence ID" value="PJZ51991.1"/>
    <property type="molecule type" value="Genomic_DNA"/>
</dbReference>
<protein>
    <recommendedName>
        <fullName evidence="1">DUF1554 domain-containing protein</fullName>
    </recommendedName>
</protein>
<evidence type="ECO:0000313" key="4">
    <source>
        <dbReference type="Proteomes" id="UP000232149"/>
    </source>
</evidence>
<dbReference type="Pfam" id="PF07588">
    <property type="entry name" value="DUF1554"/>
    <property type="match status" value="1"/>
</dbReference>
<sequence length="224" mass="23713">MFQKLFTFICVISFSITLFSCEDSKDDDTSLFVLLYSLISMNTTGNATCKEAAFCRTFVATNNGAGFSGNLGGVSGADAKCMAEKPSTLTGSYKALIVAGGNSPRSIVPNKNNWVLFPNKEYRRKDGTTVTFTTNAQAIVTSNLSNGIDGGAKTYFWSGLSSPANGTGLWEEGNNCLEWTSASGVEPGQAGNTAEISADLTPEGAFTIDTHACNSNLKLLCVEQ</sequence>
<keyword evidence="4" id="KW-1185">Reference proteome</keyword>
<dbReference type="Proteomes" id="UP000232188">
    <property type="component" value="Unassembled WGS sequence"/>
</dbReference>
<dbReference type="InterPro" id="IPR016186">
    <property type="entry name" value="C-type_lectin-like/link_sf"/>
</dbReference>
<organism evidence="2 5">
    <name type="scientific">Leptospira adleri</name>
    <dbReference type="NCBI Taxonomy" id="2023186"/>
    <lineage>
        <taxon>Bacteria</taxon>
        <taxon>Pseudomonadati</taxon>
        <taxon>Spirochaetota</taxon>
        <taxon>Spirochaetia</taxon>
        <taxon>Leptospirales</taxon>
        <taxon>Leptospiraceae</taxon>
        <taxon>Leptospira</taxon>
    </lineage>
</organism>
<evidence type="ECO:0000313" key="5">
    <source>
        <dbReference type="Proteomes" id="UP000232188"/>
    </source>
</evidence>